<comment type="caution">
    <text evidence="1">The sequence shown here is derived from an EMBL/GenBank/DDBJ whole genome shotgun (WGS) entry which is preliminary data.</text>
</comment>
<dbReference type="RefSeq" id="WP_160806181.1">
    <property type="nucleotide sequence ID" value="NZ_WVTI01000016.1"/>
</dbReference>
<protein>
    <submittedName>
        <fullName evidence="1">Uncharacterized protein</fullName>
    </submittedName>
</protein>
<dbReference type="EMBL" id="WVTI01000016">
    <property type="protein sequence ID" value="MXS27208.1"/>
    <property type="molecule type" value="Genomic_DNA"/>
</dbReference>
<dbReference type="Proteomes" id="UP000439965">
    <property type="component" value="Unassembled WGS sequence"/>
</dbReference>
<organism evidence="1 2">
    <name type="scientific">Enterococcus gallinarum</name>
    <dbReference type="NCBI Taxonomy" id="1353"/>
    <lineage>
        <taxon>Bacteria</taxon>
        <taxon>Bacillati</taxon>
        <taxon>Bacillota</taxon>
        <taxon>Bacilli</taxon>
        <taxon>Lactobacillales</taxon>
        <taxon>Enterococcaceae</taxon>
        <taxon>Enterococcus</taxon>
    </lineage>
</organism>
<dbReference type="AlphaFoldDB" id="A0A6I4XUH6"/>
<proteinExistence type="predicted"/>
<evidence type="ECO:0000313" key="2">
    <source>
        <dbReference type="Proteomes" id="UP000439965"/>
    </source>
</evidence>
<name>A0A6I4XUH6_ENTGA</name>
<accession>A0A6I4XUH6</accession>
<gene>
    <name evidence="1" type="ORF">GTI89_14195</name>
</gene>
<reference evidence="1 2" key="1">
    <citation type="submission" date="2019-04" db="EMBL/GenBank/DDBJ databases">
        <title>Step-wise assembly of the neonatal virome modulated by breast feeding.</title>
        <authorList>
            <person name="Liang G."/>
            <person name="Bushman F."/>
        </authorList>
    </citation>
    <scope>NUCLEOTIDE SEQUENCE [LARGE SCALE GENOMIC DNA]</scope>
    <source>
        <strain evidence="1 2">E3404</strain>
    </source>
</reference>
<evidence type="ECO:0000313" key="1">
    <source>
        <dbReference type="EMBL" id="MXS27208.1"/>
    </source>
</evidence>
<sequence>MTKGLAVYVKNLARIKTTVQLFNTQHWMIEGENAYRYTTLFEKGKPKKIFFGAAKTETIFPQIKLLFDQKERVIAQRLNSNGRLITTRENKYFKVRNHRAERALEVYALITAIEEKEYEEMIQNYWYQERKRA</sequence>